<dbReference type="OrthoDB" id="2082137at2"/>
<protein>
    <submittedName>
        <fullName evidence="2">Uncharacterized protein</fullName>
    </submittedName>
</protein>
<dbReference type="STRING" id="1125712.HMPREF1316_1524"/>
<keyword evidence="3" id="KW-1185">Reference proteome</keyword>
<dbReference type="RefSeq" id="WP_021725483.1">
    <property type="nucleotide sequence ID" value="NZ_AWEZ01000020.1"/>
</dbReference>
<dbReference type="EMBL" id="AWEZ01000020">
    <property type="protein sequence ID" value="ERL09855.1"/>
    <property type="molecule type" value="Genomic_DNA"/>
</dbReference>
<organism evidence="2 3">
    <name type="scientific">Olsenella profusa F0195</name>
    <dbReference type="NCBI Taxonomy" id="1125712"/>
    <lineage>
        <taxon>Bacteria</taxon>
        <taxon>Bacillati</taxon>
        <taxon>Actinomycetota</taxon>
        <taxon>Coriobacteriia</taxon>
        <taxon>Coriobacteriales</taxon>
        <taxon>Atopobiaceae</taxon>
        <taxon>Olsenella</taxon>
    </lineage>
</organism>
<evidence type="ECO:0000313" key="2">
    <source>
        <dbReference type="EMBL" id="ERL09855.1"/>
    </source>
</evidence>
<dbReference type="eggNOG" id="ENOG503454T">
    <property type="taxonomic scope" value="Bacteria"/>
</dbReference>
<name>U2TU35_9ACTN</name>
<feature type="region of interest" description="Disordered" evidence="1">
    <location>
        <begin position="1"/>
        <end position="65"/>
    </location>
</feature>
<feature type="compositionally biased region" description="Low complexity" evidence="1">
    <location>
        <begin position="18"/>
        <end position="28"/>
    </location>
</feature>
<accession>U2TU35</accession>
<dbReference type="AlphaFoldDB" id="U2TU35"/>
<evidence type="ECO:0000313" key="3">
    <source>
        <dbReference type="Proteomes" id="UP000016638"/>
    </source>
</evidence>
<evidence type="ECO:0000256" key="1">
    <source>
        <dbReference type="SAM" id="MobiDB-lite"/>
    </source>
</evidence>
<reference evidence="2 3" key="1">
    <citation type="submission" date="2013-08" db="EMBL/GenBank/DDBJ databases">
        <authorList>
            <person name="Durkin A.S."/>
            <person name="Haft D.R."/>
            <person name="McCorrison J."/>
            <person name="Torralba M."/>
            <person name="Gillis M."/>
            <person name="Haft D.H."/>
            <person name="Methe B."/>
            <person name="Sutton G."/>
            <person name="Nelson K.E."/>
        </authorList>
    </citation>
    <scope>NUCLEOTIDE SEQUENCE [LARGE SCALE GENOMIC DNA]</scope>
    <source>
        <strain evidence="2 3">F0195</strain>
    </source>
</reference>
<dbReference type="Proteomes" id="UP000016638">
    <property type="component" value="Unassembled WGS sequence"/>
</dbReference>
<feature type="compositionally biased region" description="Basic and acidic residues" evidence="1">
    <location>
        <begin position="36"/>
        <end position="51"/>
    </location>
</feature>
<comment type="caution">
    <text evidence="2">The sequence shown here is derived from an EMBL/GenBank/DDBJ whole genome shotgun (WGS) entry which is preliminary data.</text>
</comment>
<gene>
    <name evidence="2" type="ORF">HMPREF1316_1524</name>
</gene>
<proteinExistence type="predicted"/>
<sequence length="132" mass="14303">MANPENLVPNDARTPSQRRANASKAGKASARKRRERRDMRETFRDMLDMPLHKGGVTSAGTMDGMDGKNMTVGQAIALAQLRKAMAGDTKAAEFIRDTSGQRPSDRVELTAPSRESAEAFSHLLDVAMDDGG</sequence>
<dbReference type="PATRIC" id="fig|1125712.3.peg.586"/>